<accession>D5H7F2</accession>
<dbReference type="CDD" id="cd17546">
    <property type="entry name" value="REC_hyHK_CKI1_RcsC-like"/>
    <property type="match status" value="1"/>
</dbReference>
<dbReference type="GO" id="GO:0003677">
    <property type="term" value="F:DNA binding"/>
    <property type="evidence" value="ECO:0007669"/>
    <property type="project" value="UniProtKB-KW"/>
</dbReference>
<reference evidence="5" key="2">
    <citation type="submission" date="2010-04" db="EMBL/GenBank/DDBJ databases">
        <title>Genome sequence of Salinibacter ruber M8.</title>
        <authorList>
            <consortium name="Genoscope"/>
        </authorList>
    </citation>
    <scope>NUCLEOTIDE SEQUENCE [LARGE SCALE GENOMIC DNA]</scope>
    <source>
        <strain evidence="5">M8</strain>
    </source>
</reference>
<keyword evidence="4" id="KW-0238">DNA-binding</keyword>
<dbReference type="InterPro" id="IPR001789">
    <property type="entry name" value="Sig_transdc_resp-reg_receiver"/>
</dbReference>
<dbReference type="Pfam" id="PF00072">
    <property type="entry name" value="Response_reg"/>
    <property type="match status" value="1"/>
</dbReference>
<evidence type="ECO:0000256" key="2">
    <source>
        <dbReference type="PROSITE-ProRule" id="PRU00169"/>
    </source>
</evidence>
<sequence>MGRSHFMSTSDPPRILSVEDNPDTRLLLEHTLQGEYDVTVVPNVEEALDHIATNSFDLLLLDINLSEKDGGVELLHTIRSREHIDDIPAVAVTAFAMPGDRDDFLQEGFDEYVGKPFTRDRLVDTIEDALPAG</sequence>
<dbReference type="EMBL" id="FP565814">
    <property type="protein sequence ID" value="CBH23957.1"/>
    <property type="molecule type" value="Genomic_DNA"/>
</dbReference>
<dbReference type="SMART" id="SM00448">
    <property type="entry name" value="REC"/>
    <property type="match status" value="1"/>
</dbReference>
<name>D5H7F2_SALRM</name>
<dbReference type="KEGG" id="srm:SRM_01036"/>
<proteinExistence type="predicted"/>
<gene>
    <name evidence="4" type="ordered locus">SRM_01036</name>
</gene>
<evidence type="ECO:0000313" key="5">
    <source>
        <dbReference type="Proteomes" id="UP000000933"/>
    </source>
</evidence>
<dbReference type="GO" id="GO:0000160">
    <property type="term" value="P:phosphorelay signal transduction system"/>
    <property type="evidence" value="ECO:0007669"/>
    <property type="project" value="InterPro"/>
</dbReference>
<dbReference type="Proteomes" id="UP000000933">
    <property type="component" value="Chromosome"/>
</dbReference>
<evidence type="ECO:0000256" key="1">
    <source>
        <dbReference type="ARBA" id="ARBA00022553"/>
    </source>
</evidence>
<evidence type="ECO:0000313" key="4">
    <source>
        <dbReference type="EMBL" id="CBH23957.1"/>
    </source>
</evidence>
<dbReference type="HOGENOM" id="CLU_000445_69_17_10"/>
<evidence type="ECO:0000259" key="3">
    <source>
        <dbReference type="PROSITE" id="PS50110"/>
    </source>
</evidence>
<keyword evidence="1 2" id="KW-0597">Phosphoprotein</keyword>
<dbReference type="Gene3D" id="3.40.50.2300">
    <property type="match status" value="1"/>
</dbReference>
<organism evidence="4 5">
    <name type="scientific">Salinibacter ruber (strain M8)</name>
    <dbReference type="NCBI Taxonomy" id="761659"/>
    <lineage>
        <taxon>Bacteria</taxon>
        <taxon>Pseudomonadati</taxon>
        <taxon>Rhodothermota</taxon>
        <taxon>Rhodothermia</taxon>
        <taxon>Rhodothermales</taxon>
        <taxon>Salinibacteraceae</taxon>
        <taxon>Salinibacter</taxon>
    </lineage>
</organism>
<dbReference type="PROSITE" id="PS50110">
    <property type="entry name" value="RESPONSE_REGULATORY"/>
    <property type="match status" value="1"/>
</dbReference>
<protein>
    <submittedName>
        <fullName evidence="4">Response regulators consisting of a CheY-like receiver domain and a winged-helix DNA-binding domain</fullName>
    </submittedName>
</protein>
<feature type="domain" description="Response regulatory" evidence="3">
    <location>
        <begin position="14"/>
        <end position="130"/>
    </location>
</feature>
<dbReference type="PANTHER" id="PTHR44591">
    <property type="entry name" value="STRESS RESPONSE REGULATOR PROTEIN 1"/>
    <property type="match status" value="1"/>
</dbReference>
<feature type="modified residue" description="4-aspartylphosphate" evidence="2">
    <location>
        <position position="62"/>
    </location>
</feature>
<dbReference type="InterPro" id="IPR011006">
    <property type="entry name" value="CheY-like_superfamily"/>
</dbReference>
<dbReference type="AlphaFoldDB" id="D5H7F2"/>
<dbReference type="PANTHER" id="PTHR44591:SF3">
    <property type="entry name" value="RESPONSE REGULATORY DOMAIN-CONTAINING PROTEIN"/>
    <property type="match status" value="1"/>
</dbReference>
<dbReference type="SUPFAM" id="SSF52172">
    <property type="entry name" value="CheY-like"/>
    <property type="match status" value="1"/>
</dbReference>
<dbReference type="InterPro" id="IPR050595">
    <property type="entry name" value="Bact_response_regulator"/>
</dbReference>
<reference evidence="4 5" key="1">
    <citation type="journal article" date="2010" name="ISME J.">
        <title>Fine-scale evolution: genomic, phenotypic and ecological differentiation in two coexisting Salinibacter ruber strains.</title>
        <authorList>
            <person name="Pena A."/>
            <person name="Teeling H."/>
            <person name="Huerta-Cepas J."/>
            <person name="Santos F."/>
            <person name="Yarza P."/>
            <person name="Brito-Echeverria J."/>
            <person name="Lucio M."/>
            <person name="Schmitt-Kopplin P."/>
            <person name="Meseguer I."/>
            <person name="Schenowitz C."/>
            <person name="Dossat C."/>
            <person name="Barbe V."/>
            <person name="Dopazo J."/>
            <person name="Rossello-Mora R."/>
            <person name="Schuler M."/>
            <person name="Glockner F.O."/>
            <person name="Amann R."/>
            <person name="Gabaldon T."/>
            <person name="Anton J."/>
        </authorList>
    </citation>
    <scope>NUCLEOTIDE SEQUENCE [LARGE SCALE GENOMIC DNA]</scope>
    <source>
        <strain evidence="4 5">M8</strain>
    </source>
</reference>